<evidence type="ECO:0000256" key="2">
    <source>
        <dbReference type="ARBA" id="ARBA00006962"/>
    </source>
</evidence>
<dbReference type="Pfam" id="PF06925">
    <property type="entry name" value="MGDG_synth"/>
    <property type="match status" value="1"/>
</dbReference>
<comment type="subcellular location">
    <subcellularLocation>
        <location evidence="1">Membrane</location>
    </subcellularLocation>
</comment>
<evidence type="ECO:0000259" key="5">
    <source>
        <dbReference type="Pfam" id="PF04101"/>
    </source>
</evidence>
<name>A0A173RT33_9FIRM</name>
<evidence type="ECO:0000256" key="3">
    <source>
        <dbReference type="ARBA" id="ARBA00022676"/>
    </source>
</evidence>
<sequence>MKVLVLSGRFGMGHEMAANAICEQFRKLDKDTEIVKKDLLEELYPHISKLIFWGFRLMVEHCHGIYNFIYKMSGKMKVEMQPRGAAIYKKLKKILEKEQPDVIVCTHPMCVKAIASYKEKTGLSTPLVTCITDISMHPEWKADQTDLYLAPTREIKEHLICEGTKAENILVTGIPVRQQFLNMDRNHLENEKKVRRVLVMGGGLGLMPDLRRLLGKLHSMQSVQTIVITGKNHKMYEEWVNRYEDVKVLGYTENISKYMRWADLVITKAGGITLFEILHSQVPLFVIHPFLEQEMNNARYAAEKGFAKVVWEKHEDYIPELEKLLNDRKLLKQMDENVRHARKEMIDVSLDKAVEIMEERMTA</sequence>
<feature type="domain" description="Diacylglycerol glucosyltransferase N-terminal" evidence="6">
    <location>
        <begin position="14"/>
        <end position="176"/>
    </location>
</feature>
<dbReference type="PANTHER" id="PTHR43025">
    <property type="entry name" value="MONOGALACTOSYLDIACYLGLYCEROL SYNTHASE"/>
    <property type="match status" value="1"/>
</dbReference>
<evidence type="ECO:0000313" key="7">
    <source>
        <dbReference type="EMBL" id="CUM80897.1"/>
    </source>
</evidence>
<dbReference type="SUPFAM" id="SSF53756">
    <property type="entry name" value="UDP-Glycosyltransferase/glycogen phosphorylase"/>
    <property type="match status" value="1"/>
</dbReference>
<comment type="similarity">
    <text evidence="2">Belongs to the glycosyltransferase 28 family.</text>
</comment>
<dbReference type="Gene3D" id="3.40.50.2000">
    <property type="entry name" value="Glycogen Phosphorylase B"/>
    <property type="match status" value="1"/>
</dbReference>
<keyword evidence="4 7" id="KW-0808">Transferase</keyword>
<dbReference type="RefSeq" id="WP_055213649.1">
    <property type="nucleotide sequence ID" value="NZ_CYXO01000003.1"/>
</dbReference>
<gene>
    <name evidence="7" type="primary">ugtP</name>
    <name evidence="7" type="ORF">ERS852573_00621</name>
</gene>
<evidence type="ECO:0000313" key="8">
    <source>
        <dbReference type="Proteomes" id="UP000095597"/>
    </source>
</evidence>
<dbReference type="Pfam" id="PF04101">
    <property type="entry name" value="Glyco_tran_28_C"/>
    <property type="match status" value="1"/>
</dbReference>
<dbReference type="AlphaFoldDB" id="A0A173RT33"/>
<organism evidence="7 8">
    <name type="scientific">Dorea longicatena</name>
    <dbReference type="NCBI Taxonomy" id="88431"/>
    <lineage>
        <taxon>Bacteria</taxon>
        <taxon>Bacillati</taxon>
        <taxon>Bacillota</taxon>
        <taxon>Clostridia</taxon>
        <taxon>Lachnospirales</taxon>
        <taxon>Lachnospiraceae</taxon>
        <taxon>Dorea</taxon>
    </lineage>
</organism>
<dbReference type="InterPro" id="IPR050519">
    <property type="entry name" value="Glycosyltransf_28_UgtP"/>
</dbReference>
<feature type="domain" description="Glycosyl transferase family 28 C-terminal" evidence="5">
    <location>
        <begin position="220"/>
        <end position="342"/>
    </location>
</feature>
<evidence type="ECO:0000259" key="6">
    <source>
        <dbReference type="Pfam" id="PF06925"/>
    </source>
</evidence>
<proteinExistence type="inferred from homology"/>
<dbReference type="InterPro" id="IPR007235">
    <property type="entry name" value="Glyco_trans_28_C"/>
</dbReference>
<dbReference type="EMBL" id="CYXO01000003">
    <property type="protein sequence ID" value="CUM80897.1"/>
    <property type="molecule type" value="Genomic_DNA"/>
</dbReference>
<dbReference type="GO" id="GO:0009247">
    <property type="term" value="P:glycolipid biosynthetic process"/>
    <property type="evidence" value="ECO:0007669"/>
    <property type="project" value="InterPro"/>
</dbReference>
<dbReference type="GO" id="GO:0016758">
    <property type="term" value="F:hexosyltransferase activity"/>
    <property type="evidence" value="ECO:0007669"/>
    <property type="project" value="InterPro"/>
</dbReference>
<accession>A0A173RT33</accession>
<dbReference type="GO" id="GO:0016020">
    <property type="term" value="C:membrane"/>
    <property type="evidence" value="ECO:0007669"/>
    <property type="project" value="UniProtKB-SubCell"/>
</dbReference>
<keyword evidence="3 7" id="KW-0328">Glycosyltransferase</keyword>
<dbReference type="EC" id="2.4.1.-" evidence="7"/>
<evidence type="ECO:0000256" key="1">
    <source>
        <dbReference type="ARBA" id="ARBA00004370"/>
    </source>
</evidence>
<protein>
    <submittedName>
        <fullName evidence="7">Processive diacylglycerol glucosyltransferase</fullName>
        <ecNumber evidence="7">2.4.1.-</ecNumber>
    </submittedName>
</protein>
<reference evidence="7 8" key="1">
    <citation type="submission" date="2015-09" db="EMBL/GenBank/DDBJ databases">
        <authorList>
            <consortium name="Pathogen Informatics"/>
        </authorList>
    </citation>
    <scope>NUCLEOTIDE SEQUENCE [LARGE SCALE GENOMIC DNA]</scope>
    <source>
        <strain evidence="7 8">2789STDY5834961</strain>
    </source>
</reference>
<dbReference type="Proteomes" id="UP000095597">
    <property type="component" value="Unassembled WGS sequence"/>
</dbReference>
<evidence type="ECO:0000256" key="4">
    <source>
        <dbReference type="ARBA" id="ARBA00022679"/>
    </source>
</evidence>
<dbReference type="OrthoDB" id="9815663at2"/>
<dbReference type="InterPro" id="IPR009695">
    <property type="entry name" value="Diacylglyc_glucosyltr_N"/>
</dbReference>
<dbReference type="PANTHER" id="PTHR43025:SF3">
    <property type="entry name" value="MONOGALACTOSYLDIACYLGLYCEROL SYNTHASE 1, CHLOROPLASTIC"/>
    <property type="match status" value="1"/>
</dbReference>